<evidence type="ECO:0000259" key="14">
    <source>
        <dbReference type="Pfam" id="PF02852"/>
    </source>
</evidence>
<feature type="domain" description="Pyridine nucleotide-disulphide oxidoreductase dimerisation" evidence="14">
    <location>
        <begin position="380"/>
        <end position="488"/>
    </location>
</feature>
<keyword evidence="6 11" id="KW-0520">NAD</keyword>
<dbReference type="PROSITE" id="PS00076">
    <property type="entry name" value="PYRIDINE_REDOX_1"/>
    <property type="match status" value="1"/>
</dbReference>
<evidence type="ECO:0000256" key="9">
    <source>
        <dbReference type="ARBA" id="ARBA00049187"/>
    </source>
</evidence>
<comment type="cofactor">
    <cofactor evidence="11 13">
        <name>FAD</name>
        <dbReference type="ChEBI" id="CHEBI:57692"/>
    </cofactor>
    <text evidence="11 13">Binds 1 FAD per subunit.</text>
</comment>
<evidence type="ECO:0000256" key="1">
    <source>
        <dbReference type="ARBA" id="ARBA00007532"/>
    </source>
</evidence>
<feature type="binding site" evidence="11">
    <location>
        <position position="305"/>
    </location>
    <ligand>
        <name>NAD(+)</name>
        <dbReference type="ChEBI" id="CHEBI:57540"/>
    </ligand>
</feature>
<comment type="similarity">
    <text evidence="1 13">Belongs to the class-I pyridine nucleotide-disulfide oxidoreductase family.</text>
</comment>
<dbReference type="Pfam" id="PF02852">
    <property type="entry name" value="Pyr_redox_dim"/>
    <property type="match status" value="1"/>
</dbReference>
<feature type="binding site" evidence="11">
    <location>
        <position position="346"/>
    </location>
    <ligand>
        <name>FAD</name>
        <dbReference type="ChEBI" id="CHEBI:57692"/>
    </ligand>
</feature>
<feature type="binding site" evidence="11">
    <location>
        <begin position="174"/>
        <end position="176"/>
    </location>
    <ligand>
        <name>FAD</name>
        <dbReference type="ChEBI" id="CHEBI:57692"/>
    </ligand>
</feature>
<keyword evidence="3 13" id="KW-0285">Flavoprotein</keyword>
<evidence type="ECO:0000256" key="13">
    <source>
        <dbReference type="RuleBase" id="RU003692"/>
    </source>
</evidence>
<evidence type="ECO:0000256" key="3">
    <source>
        <dbReference type="ARBA" id="ARBA00022630"/>
    </source>
</evidence>
<evidence type="ECO:0000256" key="7">
    <source>
        <dbReference type="ARBA" id="ARBA00023157"/>
    </source>
</evidence>
<dbReference type="GO" id="GO:0005739">
    <property type="term" value="C:mitochondrion"/>
    <property type="evidence" value="ECO:0007669"/>
    <property type="project" value="TreeGrafter"/>
</dbReference>
<name>A0A6M2DDP7_XENCH</name>
<dbReference type="GO" id="GO:0006103">
    <property type="term" value="P:2-oxoglutarate metabolic process"/>
    <property type="evidence" value="ECO:0007669"/>
    <property type="project" value="TreeGrafter"/>
</dbReference>
<dbReference type="GO" id="GO:0050660">
    <property type="term" value="F:flavin adenine dinucleotide binding"/>
    <property type="evidence" value="ECO:0007669"/>
    <property type="project" value="InterPro"/>
</dbReference>
<dbReference type="InterPro" id="IPR016156">
    <property type="entry name" value="FAD/NAD-linked_Rdtase_dimer_sf"/>
</dbReference>
<evidence type="ECO:0000256" key="10">
    <source>
        <dbReference type="PIRSR" id="PIRSR000350-2"/>
    </source>
</evidence>
<comment type="miscellaneous">
    <text evidence="13">The active site is a redox-active disulfide bond.</text>
</comment>
<dbReference type="PRINTS" id="PR00411">
    <property type="entry name" value="PNDRDTASEI"/>
</dbReference>
<dbReference type="InterPro" id="IPR006258">
    <property type="entry name" value="Lipoamide_DH"/>
</dbReference>
<dbReference type="FunFam" id="3.50.50.60:FF:000001">
    <property type="entry name" value="Dihydrolipoyl dehydrogenase, mitochondrial"/>
    <property type="match status" value="1"/>
</dbReference>
<dbReference type="Gene3D" id="3.50.50.60">
    <property type="entry name" value="FAD/NAD(P)-binding domain"/>
    <property type="match status" value="2"/>
</dbReference>
<dbReference type="GO" id="GO:0004148">
    <property type="term" value="F:dihydrolipoyl dehydrogenase (NADH) activity"/>
    <property type="evidence" value="ECO:0007669"/>
    <property type="project" value="UniProtKB-EC"/>
</dbReference>
<evidence type="ECO:0000256" key="8">
    <source>
        <dbReference type="ARBA" id="ARBA00023284"/>
    </source>
</evidence>
<evidence type="ECO:0000256" key="11">
    <source>
        <dbReference type="PIRSR" id="PIRSR000350-3"/>
    </source>
</evidence>
<keyword evidence="11" id="KW-0547">Nucleotide-binding</keyword>
<reference evidence="16" key="1">
    <citation type="submission" date="2020-03" db="EMBL/GenBank/DDBJ databases">
        <title>Transcriptomic Profiling of the Digestive Tract of the Rat Flea, Xenopsylla cheopis, Following Blood Feeding and Infection with Yersinia pestis.</title>
        <authorList>
            <person name="Bland D.M."/>
            <person name="Martens C.A."/>
            <person name="Virtaneva K."/>
            <person name="Kanakabandi K."/>
            <person name="Long D."/>
            <person name="Rosenke R."/>
            <person name="Saturday G.A."/>
            <person name="Hoyt F.H."/>
            <person name="Bruno D.P."/>
            <person name="Ribeiro J.M.C."/>
            <person name="Hinnebusch J."/>
        </authorList>
    </citation>
    <scope>NUCLEOTIDE SEQUENCE</scope>
</reference>
<dbReference type="GO" id="GO:0045252">
    <property type="term" value="C:oxoglutarate dehydrogenase complex"/>
    <property type="evidence" value="ECO:0007669"/>
    <property type="project" value="TreeGrafter"/>
</dbReference>
<dbReference type="Gene3D" id="3.30.390.30">
    <property type="match status" value="1"/>
</dbReference>
<evidence type="ECO:0000256" key="6">
    <source>
        <dbReference type="ARBA" id="ARBA00023027"/>
    </source>
</evidence>
<dbReference type="PANTHER" id="PTHR22912:SF151">
    <property type="entry name" value="DIHYDROLIPOYL DEHYDROGENASE, MITOCHONDRIAL"/>
    <property type="match status" value="1"/>
</dbReference>
<feature type="binding site" evidence="11">
    <location>
        <begin position="211"/>
        <end position="218"/>
    </location>
    <ligand>
        <name>NAD(+)</name>
        <dbReference type="ChEBI" id="CHEBI:57540"/>
    </ligand>
</feature>
<evidence type="ECO:0000256" key="5">
    <source>
        <dbReference type="ARBA" id="ARBA00023002"/>
    </source>
</evidence>
<dbReference type="Pfam" id="PF07992">
    <property type="entry name" value="Pyr_redox_2"/>
    <property type="match status" value="1"/>
</dbReference>
<keyword evidence="7" id="KW-1015">Disulfide bond</keyword>
<evidence type="ECO:0000256" key="4">
    <source>
        <dbReference type="ARBA" id="ARBA00022827"/>
    </source>
</evidence>
<dbReference type="FunFam" id="3.30.390.30:FF:000001">
    <property type="entry name" value="Dihydrolipoyl dehydrogenase"/>
    <property type="match status" value="1"/>
</dbReference>
<evidence type="ECO:0000259" key="15">
    <source>
        <dbReference type="Pfam" id="PF07992"/>
    </source>
</evidence>
<dbReference type="EMBL" id="GIIL01000707">
    <property type="protein sequence ID" value="NOV44433.1"/>
    <property type="molecule type" value="Transcribed_RNA"/>
</dbReference>
<dbReference type="InterPro" id="IPR001100">
    <property type="entry name" value="Pyr_nuc-diS_OxRdtase"/>
</dbReference>
<feature type="binding site" evidence="11">
    <location>
        <position position="80"/>
    </location>
    <ligand>
        <name>FAD</name>
        <dbReference type="ChEBI" id="CHEBI:57692"/>
    </ligand>
</feature>
<dbReference type="InterPro" id="IPR050151">
    <property type="entry name" value="Class-I_Pyr_Nuc-Dis_Oxidored"/>
</dbReference>
<evidence type="ECO:0000313" key="16">
    <source>
        <dbReference type="EMBL" id="NOV44433.1"/>
    </source>
</evidence>
<sequence>MISNVCNYLSTPLKFQSSPLRYALRNYATAKEADIVVIGSGPGGYVAAIKAAQLGMKTVSIEKNPTLGGTCLNVGCIPSKALLNNSHYYHMAHSGDLAKRGIKVSGVELDLPTLMGTKLTAVKQLTGGIAQLFKKNKVDLIHGHGTITSPNEVTATKPDGSTEVVKTKNILIATGSEVTPFPGITIDEKSIVSSTGALSLEEVPKRMVVIGAGVIGLELGSVWSRLGSQVTAVEFLTSIGGVGIDGEVAKTFQKVLAKQGLAFKLGTKVMSAKKEGSVIKVEVEDVKDNSKKETLECEVLLVCVGRRPYTERLGLEELGIVKDDKGRIPVNGKFQTIIPSVYAIGDCIHGPMLAHKAEDEGIVCVEGMNGYPVHIDYNCVPSVIYTHPEVGWVGRSEEDLKKEGIDYKIGKFPFMANSRAKTNNEVDGFVKVLAEKSTDKILGTHIIGPSAGELINEAVLAMEYGASCEDVARVCHAHPTCAEALREANLAGYFGKPINF</sequence>
<dbReference type="SUPFAM" id="SSF55424">
    <property type="entry name" value="FAD/NAD-linked reductases, dimerisation (C-terminal) domain"/>
    <property type="match status" value="1"/>
</dbReference>
<accession>A0A6M2DDP7</accession>
<dbReference type="EC" id="1.8.1.4" evidence="2 13"/>
<dbReference type="NCBIfam" id="TIGR01350">
    <property type="entry name" value="lipoamide_DH"/>
    <property type="match status" value="1"/>
</dbReference>
<keyword evidence="8 13" id="KW-0676">Redox-active center</keyword>
<organism evidence="16">
    <name type="scientific">Xenopsylla cheopis</name>
    <name type="common">Oriental rat flea</name>
    <name type="synonym">Pulex cheopis</name>
    <dbReference type="NCBI Taxonomy" id="163159"/>
    <lineage>
        <taxon>Eukaryota</taxon>
        <taxon>Metazoa</taxon>
        <taxon>Ecdysozoa</taxon>
        <taxon>Arthropoda</taxon>
        <taxon>Hexapoda</taxon>
        <taxon>Insecta</taxon>
        <taxon>Pterygota</taxon>
        <taxon>Neoptera</taxon>
        <taxon>Endopterygota</taxon>
        <taxon>Siphonaptera</taxon>
        <taxon>Pulicidae</taxon>
        <taxon>Xenopsyllinae</taxon>
        <taxon>Xenopsylla</taxon>
    </lineage>
</organism>
<dbReference type="InterPro" id="IPR012999">
    <property type="entry name" value="Pyr_OxRdtase_I_AS"/>
</dbReference>
<feature type="disulfide bond" description="Redox-active" evidence="12">
    <location>
        <begin position="71"/>
        <end position="76"/>
    </location>
</feature>
<dbReference type="InterPro" id="IPR036188">
    <property type="entry name" value="FAD/NAD-bd_sf"/>
</dbReference>
<feature type="domain" description="FAD/NAD(P)-binding" evidence="15">
    <location>
        <begin position="34"/>
        <end position="361"/>
    </location>
</feature>
<evidence type="ECO:0000256" key="2">
    <source>
        <dbReference type="ARBA" id="ARBA00012608"/>
    </source>
</evidence>
<dbReference type="InterPro" id="IPR004099">
    <property type="entry name" value="Pyr_nucl-diS_OxRdtase_dimer"/>
</dbReference>
<feature type="binding site" evidence="11">
    <location>
        <position position="145"/>
    </location>
    <ligand>
        <name>FAD</name>
        <dbReference type="ChEBI" id="CHEBI:57692"/>
    </ligand>
</feature>
<feature type="binding site" evidence="11">
    <location>
        <position position="234"/>
    </location>
    <ligand>
        <name>NAD(+)</name>
        <dbReference type="ChEBI" id="CHEBI:57540"/>
    </ligand>
</feature>
<dbReference type="PANTHER" id="PTHR22912">
    <property type="entry name" value="DISULFIDE OXIDOREDUCTASE"/>
    <property type="match status" value="1"/>
</dbReference>
<evidence type="ECO:0000256" key="12">
    <source>
        <dbReference type="PIRSR" id="PIRSR000350-4"/>
    </source>
</evidence>
<dbReference type="SUPFAM" id="SSF51905">
    <property type="entry name" value="FAD/NAD(P)-binding domain"/>
    <property type="match status" value="1"/>
</dbReference>
<feature type="active site" description="Proton acceptor" evidence="10">
    <location>
        <position position="478"/>
    </location>
</feature>
<dbReference type="InterPro" id="IPR023753">
    <property type="entry name" value="FAD/NAD-binding_dom"/>
</dbReference>
<dbReference type="AlphaFoldDB" id="A0A6M2DDP7"/>
<feature type="binding site" evidence="11">
    <location>
        <begin position="352"/>
        <end position="355"/>
    </location>
    <ligand>
        <name>FAD</name>
        <dbReference type="ChEBI" id="CHEBI:57692"/>
    </ligand>
</feature>
<comment type="catalytic activity">
    <reaction evidence="9 13">
        <text>N(6)-[(R)-dihydrolipoyl]-L-lysyl-[protein] + NAD(+) = N(6)-[(R)-lipoyl]-L-lysyl-[protein] + NADH + H(+)</text>
        <dbReference type="Rhea" id="RHEA:15045"/>
        <dbReference type="Rhea" id="RHEA-COMP:10474"/>
        <dbReference type="Rhea" id="RHEA-COMP:10475"/>
        <dbReference type="ChEBI" id="CHEBI:15378"/>
        <dbReference type="ChEBI" id="CHEBI:57540"/>
        <dbReference type="ChEBI" id="CHEBI:57945"/>
        <dbReference type="ChEBI" id="CHEBI:83099"/>
        <dbReference type="ChEBI" id="CHEBI:83100"/>
        <dbReference type="EC" id="1.8.1.4"/>
    </reaction>
</comment>
<keyword evidence="5 13" id="KW-0560">Oxidoreductase</keyword>
<dbReference type="PIRSF" id="PIRSF000350">
    <property type="entry name" value="Mercury_reductase_MerA"/>
    <property type="match status" value="1"/>
</dbReference>
<proteinExistence type="inferred from homology"/>
<protein>
    <recommendedName>
        <fullName evidence="2 13">Dihydrolipoyl dehydrogenase</fullName>
        <ecNumber evidence="2 13">1.8.1.4</ecNumber>
    </recommendedName>
</protein>
<dbReference type="PRINTS" id="PR00368">
    <property type="entry name" value="FADPNR"/>
</dbReference>
<keyword evidence="4 11" id="KW-0274">FAD</keyword>